<sequence>MDANATMDTNTTINHRKRLWITRRIAYEQIWRHHLQEPLERLALQPFAQLPLCTQITRIRFGKLWVPLVQKLAVLVHPYLGDALKVAHHKVNATRIAERCVTAVHVADARTGRINEPSTTLPNFEAQFVLLAAPDV</sequence>
<dbReference type="AlphaFoldDB" id="A0A8W7P0Y6"/>
<protein>
    <submittedName>
        <fullName evidence="1">Uncharacterized protein</fullName>
    </submittedName>
</protein>
<proteinExistence type="predicted"/>
<dbReference type="EnsemblMetazoa" id="ACOM023435-RA">
    <property type="protein sequence ID" value="ACOM023435-PA.1"/>
    <property type="gene ID" value="ACOM023435"/>
</dbReference>
<organism evidence="1">
    <name type="scientific">Anopheles coluzzii</name>
    <name type="common">African malaria mosquito</name>
    <dbReference type="NCBI Taxonomy" id="1518534"/>
    <lineage>
        <taxon>Eukaryota</taxon>
        <taxon>Metazoa</taxon>
        <taxon>Ecdysozoa</taxon>
        <taxon>Arthropoda</taxon>
        <taxon>Hexapoda</taxon>
        <taxon>Insecta</taxon>
        <taxon>Pterygota</taxon>
        <taxon>Neoptera</taxon>
        <taxon>Endopterygota</taxon>
        <taxon>Diptera</taxon>
        <taxon>Nematocera</taxon>
        <taxon>Culicoidea</taxon>
        <taxon>Culicidae</taxon>
        <taxon>Anophelinae</taxon>
        <taxon>Anopheles</taxon>
    </lineage>
</organism>
<reference evidence="1" key="1">
    <citation type="submission" date="2022-08" db="UniProtKB">
        <authorList>
            <consortium name="EnsemblMetazoa"/>
        </authorList>
    </citation>
    <scope>IDENTIFICATION</scope>
</reference>
<evidence type="ECO:0000313" key="1">
    <source>
        <dbReference type="EnsemblMetazoa" id="ACOM023435-PA.1"/>
    </source>
</evidence>
<accession>A0A8W7P0Y6</accession>
<name>A0A8W7P0Y6_ANOCL</name>
<dbReference type="Proteomes" id="UP000075882">
    <property type="component" value="Unassembled WGS sequence"/>
</dbReference>